<protein>
    <recommendedName>
        <fullName evidence="2">C2 domain-containing protein</fullName>
    </recommendedName>
</protein>
<evidence type="ECO:0000259" key="2">
    <source>
        <dbReference type="PROSITE" id="PS50004"/>
    </source>
</evidence>
<evidence type="ECO:0000256" key="1">
    <source>
        <dbReference type="SAM" id="MobiDB-lite"/>
    </source>
</evidence>
<dbReference type="Proteomes" id="UP000694569">
    <property type="component" value="Unplaced"/>
</dbReference>
<feature type="region of interest" description="Disordered" evidence="1">
    <location>
        <begin position="240"/>
        <end position="260"/>
    </location>
</feature>
<dbReference type="AlphaFoldDB" id="A0A8C5M2K3"/>
<evidence type="ECO:0000313" key="4">
    <source>
        <dbReference type="Proteomes" id="UP000694569"/>
    </source>
</evidence>
<dbReference type="InterPro" id="IPR035892">
    <property type="entry name" value="C2_domain_sf"/>
</dbReference>
<feature type="region of interest" description="Disordered" evidence="1">
    <location>
        <begin position="185"/>
        <end position="206"/>
    </location>
</feature>
<sequence>MWILEQLKATDTLRPETELSMRNILTVKRARPLTCPNVLTPDRIPEFCIPPRFSSSQRGMKLKTLHRSVPDLRGASFDTSLATFPERHYIQVESAEDLPEEESTNADPQAQAALSLPHLPKAQTSYGFCTLLESPNTRRKESLFHNDPSTFPILLPRSRSNTTSCHGTFSSSSFTMLRLHPLSRSGTLDSDTSSSSDSSPFSSPLLHRSLPRGKSLFKAISQDKLFSRAFRGRRKGKLGLSRNNSLSADDGSSTDSSPGIIRRVSDGMMDSIFPMDLHFTKDRLVSDNSVLMNNGGSLRLSTEYCPVAQRLRVRLITAEGLFLSNTDPKSINCFVTLSITPGKYQKQRSTIIRRSRNPIFNEDFFFENVSEDTLRCRFLKLKAINKTCGMKRDCVLGQSELPLISILSL</sequence>
<evidence type="ECO:0000313" key="3">
    <source>
        <dbReference type="Ensembl" id="ENSLLEP00000006902.1"/>
    </source>
</evidence>
<dbReference type="InterPro" id="IPR043549">
    <property type="entry name" value="C2C4C/C2C4D"/>
</dbReference>
<dbReference type="PANTHER" id="PTHR46291">
    <property type="entry name" value="C2 DOMAIN-CONTAINING PROTEIN"/>
    <property type="match status" value="1"/>
</dbReference>
<reference evidence="3" key="1">
    <citation type="submission" date="2025-08" db="UniProtKB">
        <authorList>
            <consortium name="Ensembl"/>
        </authorList>
    </citation>
    <scope>IDENTIFICATION</scope>
</reference>
<dbReference type="GeneTree" id="ENSGT00940000162206"/>
<feature type="domain" description="C2" evidence="2">
    <location>
        <begin position="294"/>
        <end position="409"/>
    </location>
</feature>
<name>A0A8C5M2K3_9ANUR</name>
<dbReference type="SUPFAM" id="SSF49562">
    <property type="entry name" value="C2 domain (Calcium/lipid-binding domain, CaLB)"/>
    <property type="match status" value="1"/>
</dbReference>
<dbReference type="SMART" id="SM00239">
    <property type="entry name" value="C2"/>
    <property type="match status" value="1"/>
</dbReference>
<dbReference type="PANTHER" id="PTHR46291:SF1">
    <property type="entry name" value="C2 CALCIUM-DEPENDENT DOMAIN-CONTAINING PROTEIN 4D"/>
    <property type="match status" value="1"/>
</dbReference>
<dbReference type="InterPro" id="IPR000008">
    <property type="entry name" value="C2_dom"/>
</dbReference>
<keyword evidence="4" id="KW-1185">Reference proteome</keyword>
<dbReference type="Pfam" id="PF00168">
    <property type="entry name" value="C2"/>
    <property type="match status" value="1"/>
</dbReference>
<dbReference type="Gene3D" id="2.60.40.150">
    <property type="entry name" value="C2 domain"/>
    <property type="match status" value="1"/>
</dbReference>
<feature type="compositionally biased region" description="Polar residues" evidence="1">
    <location>
        <begin position="241"/>
        <end position="257"/>
    </location>
</feature>
<proteinExistence type="predicted"/>
<dbReference type="PROSITE" id="PS50004">
    <property type="entry name" value="C2"/>
    <property type="match status" value="1"/>
</dbReference>
<dbReference type="OrthoDB" id="9947256at2759"/>
<accession>A0A8C5M2K3</accession>
<organism evidence="3 4">
    <name type="scientific">Leptobrachium leishanense</name>
    <name type="common">Leishan spiny toad</name>
    <dbReference type="NCBI Taxonomy" id="445787"/>
    <lineage>
        <taxon>Eukaryota</taxon>
        <taxon>Metazoa</taxon>
        <taxon>Chordata</taxon>
        <taxon>Craniata</taxon>
        <taxon>Vertebrata</taxon>
        <taxon>Euteleostomi</taxon>
        <taxon>Amphibia</taxon>
        <taxon>Batrachia</taxon>
        <taxon>Anura</taxon>
        <taxon>Pelobatoidea</taxon>
        <taxon>Megophryidae</taxon>
        <taxon>Leptobrachium</taxon>
    </lineage>
</organism>
<dbReference type="Ensembl" id="ENSLLET00000007182.1">
    <property type="protein sequence ID" value="ENSLLEP00000006902.1"/>
    <property type="gene ID" value="ENSLLEG00000004350.1"/>
</dbReference>
<reference evidence="3" key="2">
    <citation type="submission" date="2025-09" db="UniProtKB">
        <authorList>
            <consortium name="Ensembl"/>
        </authorList>
    </citation>
    <scope>IDENTIFICATION</scope>
</reference>